<dbReference type="InterPro" id="IPR036640">
    <property type="entry name" value="ABC1_TM_sf"/>
</dbReference>
<evidence type="ECO:0000256" key="7">
    <source>
        <dbReference type="SAM" id="Phobius"/>
    </source>
</evidence>
<dbReference type="PROSITE" id="PS50893">
    <property type="entry name" value="ABC_TRANSPORTER_2"/>
    <property type="match status" value="1"/>
</dbReference>
<dbReference type="FunFam" id="3.40.50.300:FF:000218">
    <property type="entry name" value="Multidrug ABC transporter ATP-binding protein"/>
    <property type="match status" value="1"/>
</dbReference>
<dbReference type="Pfam" id="PF00664">
    <property type="entry name" value="ABC_membrane"/>
    <property type="match status" value="1"/>
</dbReference>
<proteinExistence type="predicted"/>
<dbReference type="GO" id="GO:0015421">
    <property type="term" value="F:ABC-type oligopeptide transporter activity"/>
    <property type="evidence" value="ECO:0007669"/>
    <property type="project" value="TreeGrafter"/>
</dbReference>
<dbReference type="Gene3D" id="3.40.50.300">
    <property type="entry name" value="P-loop containing nucleotide triphosphate hydrolases"/>
    <property type="match status" value="1"/>
</dbReference>
<dbReference type="PROSITE" id="PS00211">
    <property type="entry name" value="ABC_TRANSPORTER_1"/>
    <property type="match status" value="1"/>
</dbReference>
<gene>
    <name evidence="10" type="ORF">A3E44_00225</name>
</gene>
<keyword evidence="6 7" id="KW-0472">Membrane</keyword>
<dbReference type="PANTHER" id="PTHR43394:SF1">
    <property type="entry name" value="ATP-BINDING CASSETTE SUB-FAMILY B MEMBER 10, MITOCHONDRIAL"/>
    <property type="match status" value="1"/>
</dbReference>
<dbReference type="EMBL" id="MGGW01000014">
    <property type="protein sequence ID" value="OGM54475.1"/>
    <property type="molecule type" value="Genomic_DNA"/>
</dbReference>
<feature type="transmembrane region" description="Helical" evidence="7">
    <location>
        <begin position="133"/>
        <end position="156"/>
    </location>
</feature>
<keyword evidence="2 7" id="KW-0812">Transmembrane</keyword>
<dbReference type="GO" id="GO:0005524">
    <property type="term" value="F:ATP binding"/>
    <property type="evidence" value="ECO:0007669"/>
    <property type="project" value="UniProtKB-KW"/>
</dbReference>
<evidence type="ECO:0000256" key="4">
    <source>
        <dbReference type="ARBA" id="ARBA00022840"/>
    </source>
</evidence>
<dbReference type="PANTHER" id="PTHR43394">
    <property type="entry name" value="ATP-DEPENDENT PERMEASE MDL1, MITOCHONDRIAL"/>
    <property type="match status" value="1"/>
</dbReference>
<protein>
    <recommendedName>
        <fullName evidence="12">Iron ABC transporter ATP-binding protein</fullName>
    </recommendedName>
</protein>
<dbReference type="InterPro" id="IPR017871">
    <property type="entry name" value="ABC_transporter-like_CS"/>
</dbReference>
<feature type="transmembrane region" description="Helical" evidence="7">
    <location>
        <begin position="162"/>
        <end position="181"/>
    </location>
</feature>
<dbReference type="Proteomes" id="UP000178603">
    <property type="component" value="Unassembled WGS sequence"/>
</dbReference>
<evidence type="ECO:0000259" key="9">
    <source>
        <dbReference type="PROSITE" id="PS50929"/>
    </source>
</evidence>
<evidence type="ECO:0008006" key="12">
    <source>
        <dbReference type="Google" id="ProtNLM"/>
    </source>
</evidence>
<evidence type="ECO:0000256" key="2">
    <source>
        <dbReference type="ARBA" id="ARBA00022692"/>
    </source>
</evidence>
<dbReference type="InterPro" id="IPR003439">
    <property type="entry name" value="ABC_transporter-like_ATP-bd"/>
</dbReference>
<dbReference type="SUPFAM" id="SSF90123">
    <property type="entry name" value="ABC transporter transmembrane region"/>
    <property type="match status" value="1"/>
</dbReference>
<dbReference type="InterPro" id="IPR011527">
    <property type="entry name" value="ABC1_TM_dom"/>
</dbReference>
<feature type="domain" description="ABC transmembrane type-1" evidence="9">
    <location>
        <begin position="21"/>
        <end position="305"/>
    </location>
</feature>
<evidence type="ECO:0000256" key="6">
    <source>
        <dbReference type="ARBA" id="ARBA00023136"/>
    </source>
</evidence>
<dbReference type="InterPro" id="IPR003593">
    <property type="entry name" value="AAA+_ATPase"/>
</dbReference>
<dbReference type="InterPro" id="IPR039421">
    <property type="entry name" value="Type_1_exporter"/>
</dbReference>
<evidence type="ECO:0000313" key="10">
    <source>
        <dbReference type="EMBL" id="OGM54475.1"/>
    </source>
</evidence>
<feature type="transmembrane region" description="Helical" evidence="7">
    <location>
        <begin position="20"/>
        <end position="39"/>
    </location>
</feature>
<evidence type="ECO:0000256" key="1">
    <source>
        <dbReference type="ARBA" id="ARBA00004651"/>
    </source>
</evidence>
<sequence length="587" mass="65607">MRVKNILKIVKVSRPLYKILAIITLLIVASALLELTTPVVSKSIVDEIVAQESGSQQTLTFLIALMFALNFIGIVVSGISDRLGDHFAGLQRKLLTEKFYNKVLFLPQTYFDSEMSGKIVNQLSRGISTIQNFTNAATNFILPSFLQSIFTVLILARYSLPIAGFVFMLFPIYLALSYYSSLRWGREEVKKNKLEDRLRGRIQEVVGNIKIVKGFLTETKEYNFVSKRLAKVNEIYAGQSQTYHLIDFARNLSLVIILLGINVVVFYQTFEGAITIGEMVLIIQLVIQARRPLFAMSFILTQLQNAESGSKEFFEILELPGSEMTDKKTNYKKLTNHSLEFRNVSFSYKDSGKVLTDVSFTIPAKRKVALVGHSGSGKTTITNLILKLYEPRRGNIYIGGKSYKNLEFSQVRQNIALVFQENELFSTSVRENVAYGTPASDKEIIAALKAANALGFAEKLPKGIDTEIGERGVKLSGGQKQRIQIARAILKNAPILILDEATSSLDAKSEMEVQGALEKLMQDKLVIIIAHRFSTLQNVDHVIVIDNGKITQSGTPKELARQKGAYSDLLKYQIEGNKKLLEGFELS</sequence>
<dbReference type="InterPro" id="IPR027417">
    <property type="entry name" value="P-loop_NTPase"/>
</dbReference>
<keyword evidence="5 7" id="KW-1133">Transmembrane helix</keyword>
<evidence type="ECO:0000313" key="11">
    <source>
        <dbReference type="Proteomes" id="UP000178603"/>
    </source>
</evidence>
<dbReference type="AlphaFoldDB" id="A0A1F8ATC7"/>
<dbReference type="CDD" id="cd07346">
    <property type="entry name" value="ABC_6TM_exporters"/>
    <property type="match status" value="1"/>
</dbReference>
<dbReference type="Gene3D" id="1.20.1560.10">
    <property type="entry name" value="ABC transporter type 1, transmembrane domain"/>
    <property type="match status" value="1"/>
</dbReference>
<feature type="transmembrane region" description="Helical" evidence="7">
    <location>
        <begin position="59"/>
        <end position="79"/>
    </location>
</feature>
<feature type="domain" description="ABC transporter" evidence="8">
    <location>
        <begin position="339"/>
        <end position="572"/>
    </location>
</feature>
<accession>A0A1F8ATC7</accession>
<comment type="subcellular location">
    <subcellularLocation>
        <location evidence="1">Cell membrane</location>
        <topology evidence="1">Multi-pass membrane protein</topology>
    </subcellularLocation>
</comment>
<organism evidence="10 11">
    <name type="scientific">Candidatus Woesebacteria bacterium RIFCSPHIGHO2_12_FULL_41_24</name>
    <dbReference type="NCBI Taxonomy" id="1802510"/>
    <lineage>
        <taxon>Bacteria</taxon>
        <taxon>Candidatus Woeseibacteriota</taxon>
    </lineage>
</organism>
<dbReference type="PROSITE" id="PS50929">
    <property type="entry name" value="ABC_TM1F"/>
    <property type="match status" value="1"/>
</dbReference>
<dbReference type="Pfam" id="PF00005">
    <property type="entry name" value="ABC_tran"/>
    <property type="match status" value="1"/>
</dbReference>
<comment type="caution">
    <text evidence="10">The sequence shown here is derived from an EMBL/GenBank/DDBJ whole genome shotgun (WGS) entry which is preliminary data.</text>
</comment>
<evidence type="ECO:0000256" key="3">
    <source>
        <dbReference type="ARBA" id="ARBA00022741"/>
    </source>
</evidence>
<dbReference type="GO" id="GO:0016887">
    <property type="term" value="F:ATP hydrolysis activity"/>
    <property type="evidence" value="ECO:0007669"/>
    <property type="project" value="InterPro"/>
</dbReference>
<dbReference type="GO" id="GO:0005886">
    <property type="term" value="C:plasma membrane"/>
    <property type="evidence" value="ECO:0007669"/>
    <property type="project" value="UniProtKB-SubCell"/>
</dbReference>
<name>A0A1F8ATC7_9BACT</name>
<feature type="transmembrane region" description="Helical" evidence="7">
    <location>
        <begin position="248"/>
        <end position="267"/>
    </location>
</feature>
<reference evidence="10 11" key="1">
    <citation type="journal article" date="2016" name="Nat. Commun.">
        <title>Thousands of microbial genomes shed light on interconnected biogeochemical processes in an aquifer system.</title>
        <authorList>
            <person name="Anantharaman K."/>
            <person name="Brown C.T."/>
            <person name="Hug L.A."/>
            <person name="Sharon I."/>
            <person name="Castelle C.J."/>
            <person name="Probst A.J."/>
            <person name="Thomas B.C."/>
            <person name="Singh A."/>
            <person name="Wilkins M.J."/>
            <person name="Karaoz U."/>
            <person name="Brodie E.L."/>
            <person name="Williams K.H."/>
            <person name="Hubbard S.S."/>
            <person name="Banfield J.F."/>
        </authorList>
    </citation>
    <scope>NUCLEOTIDE SEQUENCE [LARGE SCALE GENOMIC DNA]</scope>
</reference>
<evidence type="ECO:0000259" key="8">
    <source>
        <dbReference type="PROSITE" id="PS50893"/>
    </source>
</evidence>
<keyword evidence="3" id="KW-0547">Nucleotide-binding</keyword>
<dbReference type="SMART" id="SM00382">
    <property type="entry name" value="AAA"/>
    <property type="match status" value="1"/>
</dbReference>
<dbReference type="SUPFAM" id="SSF52540">
    <property type="entry name" value="P-loop containing nucleoside triphosphate hydrolases"/>
    <property type="match status" value="1"/>
</dbReference>
<evidence type="ECO:0000256" key="5">
    <source>
        <dbReference type="ARBA" id="ARBA00022989"/>
    </source>
</evidence>
<keyword evidence="4" id="KW-0067">ATP-binding</keyword>